<sequence>MRMLFLALSLLIASPSHASVLTSHEQFESLYSISTADSSKTWLRLNEQNIATNLNLPNTNKADRSFSQGIWKTKLNDSLSHIGSSSSLLRTETYVLVVLGVSVLLVRRRKLQF</sequence>
<accession>A0ABW2QZ90</accession>
<gene>
    <name evidence="2" type="ORF">ACFQNF_13005</name>
</gene>
<keyword evidence="1" id="KW-0732">Signal</keyword>
<name>A0ABW2QZ90_9NEIS</name>
<keyword evidence="3" id="KW-1185">Reference proteome</keyword>
<proteinExistence type="predicted"/>
<comment type="caution">
    <text evidence="2">The sequence shown here is derived from an EMBL/GenBank/DDBJ whole genome shotgun (WGS) entry which is preliminary data.</text>
</comment>
<feature type="signal peptide" evidence="1">
    <location>
        <begin position="1"/>
        <end position="18"/>
    </location>
</feature>
<protein>
    <recommendedName>
        <fullName evidence="4">PEP-CTERM protein-sorting domain-containing protein</fullName>
    </recommendedName>
</protein>
<feature type="chain" id="PRO_5047501539" description="PEP-CTERM protein-sorting domain-containing protein" evidence="1">
    <location>
        <begin position="19"/>
        <end position="113"/>
    </location>
</feature>
<reference evidence="3" key="1">
    <citation type="journal article" date="2019" name="Int. J. Syst. Evol. Microbiol.">
        <title>The Global Catalogue of Microorganisms (GCM) 10K type strain sequencing project: providing services to taxonomists for standard genome sequencing and annotation.</title>
        <authorList>
            <consortium name="The Broad Institute Genomics Platform"/>
            <consortium name="The Broad Institute Genome Sequencing Center for Infectious Disease"/>
            <person name="Wu L."/>
            <person name="Ma J."/>
        </authorList>
    </citation>
    <scope>NUCLEOTIDE SEQUENCE [LARGE SCALE GENOMIC DNA]</scope>
    <source>
        <strain evidence="3">CCUG 62945</strain>
    </source>
</reference>
<evidence type="ECO:0000256" key="1">
    <source>
        <dbReference type="SAM" id="SignalP"/>
    </source>
</evidence>
<dbReference type="Proteomes" id="UP001596473">
    <property type="component" value="Unassembled WGS sequence"/>
</dbReference>
<dbReference type="RefSeq" id="WP_380188383.1">
    <property type="nucleotide sequence ID" value="NZ_JBHTBQ010000027.1"/>
</dbReference>
<evidence type="ECO:0008006" key="4">
    <source>
        <dbReference type="Google" id="ProtNLM"/>
    </source>
</evidence>
<organism evidence="2 3">
    <name type="scientific">Iodobacter arcticus</name>
    <dbReference type="NCBI Taxonomy" id="590593"/>
    <lineage>
        <taxon>Bacteria</taxon>
        <taxon>Pseudomonadati</taxon>
        <taxon>Pseudomonadota</taxon>
        <taxon>Betaproteobacteria</taxon>
        <taxon>Neisseriales</taxon>
        <taxon>Chitinibacteraceae</taxon>
        <taxon>Iodobacter</taxon>
    </lineage>
</organism>
<evidence type="ECO:0000313" key="3">
    <source>
        <dbReference type="Proteomes" id="UP001596473"/>
    </source>
</evidence>
<dbReference type="EMBL" id="JBHTBQ010000027">
    <property type="protein sequence ID" value="MFC7420788.1"/>
    <property type="molecule type" value="Genomic_DNA"/>
</dbReference>
<evidence type="ECO:0000313" key="2">
    <source>
        <dbReference type="EMBL" id="MFC7420788.1"/>
    </source>
</evidence>